<protein>
    <submittedName>
        <fullName evidence="2">Uncharacterized protein</fullName>
    </submittedName>
</protein>
<dbReference type="AlphaFoldDB" id="A0A553QJC9"/>
<dbReference type="EMBL" id="SRMA01025879">
    <property type="protein sequence ID" value="TRY90035.1"/>
    <property type="molecule type" value="Genomic_DNA"/>
</dbReference>
<proteinExistence type="predicted"/>
<feature type="compositionally biased region" description="Polar residues" evidence="1">
    <location>
        <begin position="291"/>
        <end position="308"/>
    </location>
</feature>
<comment type="caution">
    <text evidence="2">The sequence shown here is derived from an EMBL/GenBank/DDBJ whole genome shotgun (WGS) entry which is preliminary data.</text>
</comment>
<keyword evidence="3" id="KW-1185">Reference proteome</keyword>
<feature type="compositionally biased region" description="Basic residues" evidence="1">
    <location>
        <begin position="267"/>
        <end position="277"/>
    </location>
</feature>
<feature type="compositionally biased region" description="Basic and acidic residues" evidence="1">
    <location>
        <begin position="278"/>
        <end position="290"/>
    </location>
</feature>
<feature type="region of interest" description="Disordered" evidence="1">
    <location>
        <begin position="172"/>
        <end position="308"/>
    </location>
</feature>
<feature type="compositionally biased region" description="Basic and acidic residues" evidence="1">
    <location>
        <begin position="172"/>
        <end position="183"/>
    </location>
</feature>
<evidence type="ECO:0000256" key="1">
    <source>
        <dbReference type="SAM" id="MobiDB-lite"/>
    </source>
</evidence>
<feature type="compositionally biased region" description="Basic and acidic residues" evidence="1">
    <location>
        <begin position="196"/>
        <end position="205"/>
    </location>
</feature>
<feature type="compositionally biased region" description="Acidic residues" evidence="1">
    <location>
        <begin position="250"/>
        <end position="261"/>
    </location>
</feature>
<evidence type="ECO:0000313" key="2">
    <source>
        <dbReference type="EMBL" id="TRY90035.1"/>
    </source>
</evidence>
<accession>A0A553QJC9</accession>
<name>A0A553QJC9_9TELE</name>
<evidence type="ECO:0000313" key="3">
    <source>
        <dbReference type="Proteomes" id="UP000316079"/>
    </source>
</evidence>
<organism evidence="2 3">
    <name type="scientific">Danionella cerebrum</name>
    <dbReference type="NCBI Taxonomy" id="2873325"/>
    <lineage>
        <taxon>Eukaryota</taxon>
        <taxon>Metazoa</taxon>
        <taxon>Chordata</taxon>
        <taxon>Craniata</taxon>
        <taxon>Vertebrata</taxon>
        <taxon>Euteleostomi</taxon>
        <taxon>Actinopterygii</taxon>
        <taxon>Neopterygii</taxon>
        <taxon>Teleostei</taxon>
        <taxon>Ostariophysi</taxon>
        <taxon>Cypriniformes</taxon>
        <taxon>Danionidae</taxon>
        <taxon>Danioninae</taxon>
        <taxon>Danionella</taxon>
    </lineage>
</organism>
<dbReference type="OrthoDB" id="8888144at2759"/>
<sequence>MIHNAGVCESSRHSAQRATCYCPDLEKHSLEDGSYTLPELRQRKRTWHSIFVSSVLLFCDPIVQTNDPCWYKATNVTQALQKDTKRRQNESHLDEERYKCPLNVLVFMNVVFAASMREGGDLLGFLTDAFEKDLPLDPSEPTKLSEMEHGVTQNTDTKLPTVYTPAECKALEVADVPEERSAENSDSDSQMAQRTSAEESKETDGYKMPQQMKTLQVRKLVVRKTSENPKDGRKHNCMKRGSLKRTQDIDSPEDDRDGSEEYEARPWKGHFGIKARIIHGDSSNRIRARTETSAQAPKLSQTQTAQSE</sequence>
<feature type="region of interest" description="Disordered" evidence="1">
    <location>
        <begin position="137"/>
        <end position="157"/>
    </location>
</feature>
<reference evidence="2 3" key="1">
    <citation type="journal article" date="2019" name="Sci. Data">
        <title>Hybrid genome assembly and annotation of Danionella translucida.</title>
        <authorList>
            <person name="Kadobianskyi M."/>
            <person name="Schulze L."/>
            <person name="Schuelke M."/>
            <person name="Judkewitz B."/>
        </authorList>
    </citation>
    <scope>NUCLEOTIDE SEQUENCE [LARGE SCALE GENOMIC DNA]</scope>
    <source>
        <strain evidence="2 3">Bolton</strain>
    </source>
</reference>
<gene>
    <name evidence="2" type="ORF">DNTS_029784</name>
</gene>
<dbReference type="Proteomes" id="UP000316079">
    <property type="component" value="Unassembled WGS sequence"/>
</dbReference>
<feature type="compositionally biased region" description="Basic residues" evidence="1">
    <location>
        <begin position="232"/>
        <end position="243"/>
    </location>
</feature>